<evidence type="ECO:0000313" key="2">
    <source>
        <dbReference type="Proteomes" id="UP001232063"/>
    </source>
</evidence>
<organism evidence="1 2">
    <name type="scientific">Xanthocytophaga agilis</name>
    <dbReference type="NCBI Taxonomy" id="3048010"/>
    <lineage>
        <taxon>Bacteria</taxon>
        <taxon>Pseudomonadati</taxon>
        <taxon>Bacteroidota</taxon>
        <taxon>Cytophagia</taxon>
        <taxon>Cytophagales</taxon>
        <taxon>Rhodocytophagaceae</taxon>
        <taxon>Xanthocytophaga</taxon>
    </lineage>
</organism>
<proteinExistence type="predicted"/>
<sequence>MKDEEFDNQVKELTMKGIEILPIAHDSVTSYSVQDTFEFCGVKWELWDEDKEEAFEKVIDKANELLKKREPQ</sequence>
<dbReference type="EMBL" id="JASJOU010000002">
    <property type="protein sequence ID" value="MDJ1500479.1"/>
    <property type="molecule type" value="Genomic_DNA"/>
</dbReference>
<dbReference type="Proteomes" id="UP001232063">
    <property type="component" value="Unassembled WGS sequence"/>
</dbReference>
<dbReference type="RefSeq" id="WP_314510009.1">
    <property type="nucleotide sequence ID" value="NZ_JASJOU010000002.1"/>
</dbReference>
<protein>
    <submittedName>
        <fullName evidence="1">Uncharacterized protein</fullName>
    </submittedName>
</protein>
<comment type="caution">
    <text evidence="1">The sequence shown here is derived from an EMBL/GenBank/DDBJ whole genome shotgun (WGS) entry which is preliminary data.</text>
</comment>
<evidence type="ECO:0000313" key="1">
    <source>
        <dbReference type="EMBL" id="MDJ1500479.1"/>
    </source>
</evidence>
<reference evidence="1" key="1">
    <citation type="submission" date="2023-05" db="EMBL/GenBank/DDBJ databases">
        <authorList>
            <person name="Zhang X."/>
        </authorList>
    </citation>
    <scope>NUCLEOTIDE SEQUENCE</scope>
    <source>
        <strain evidence="1">BD1B2-1</strain>
    </source>
</reference>
<keyword evidence="2" id="KW-1185">Reference proteome</keyword>
<gene>
    <name evidence="1" type="ORF">QNI22_07480</name>
</gene>
<accession>A0AAE3R2L1</accession>
<dbReference type="AlphaFoldDB" id="A0AAE3R2L1"/>
<name>A0AAE3R2L1_9BACT</name>